<gene>
    <name evidence="2" type="ORF">AM587_10003288</name>
</gene>
<evidence type="ECO:0000256" key="1">
    <source>
        <dbReference type="SAM" id="MobiDB-lite"/>
    </source>
</evidence>
<dbReference type="EMBL" id="LNFO01003408">
    <property type="protein sequence ID" value="KUF83004.1"/>
    <property type="molecule type" value="Genomic_DNA"/>
</dbReference>
<organism evidence="2 3">
    <name type="scientific">Phytophthora nicotianae</name>
    <name type="common">Potato buckeye rot agent</name>
    <name type="synonym">Phytophthora parasitica</name>
    <dbReference type="NCBI Taxonomy" id="4792"/>
    <lineage>
        <taxon>Eukaryota</taxon>
        <taxon>Sar</taxon>
        <taxon>Stramenopiles</taxon>
        <taxon>Oomycota</taxon>
        <taxon>Peronosporomycetes</taxon>
        <taxon>Peronosporales</taxon>
        <taxon>Peronosporaceae</taxon>
        <taxon>Phytophthora</taxon>
    </lineage>
</organism>
<sequence length="195" mass="22461">MEAAPAPDPPSEPPPPPEELAIEGLLDEVFSAPKQRRMHYSMKQKRDVLLATLGLGTREAARVQKIPRRTLESWREKKEDIFAFRGSEKTLSRAPGRPEIIPFKVELIVFMKDKRRESLPLTASIMAAYVRDEHSEWLEDYAAGKKDIYTAYQSLQRLLQRFAYRHGFVQRTPHGLKVVFSFLLFSRNLTSCIAF</sequence>
<evidence type="ECO:0000313" key="3">
    <source>
        <dbReference type="Proteomes" id="UP000052943"/>
    </source>
</evidence>
<proteinExistence type="predicted"/>
<reference evidence="2 3" key="1">
    <citation type="submission" date="2015-11" db="EMBL/GenBank/DDBJ databases">
        <title>Genomes and virulence difference between two physiological races of Phytophthora nicotianae.</title>
        <authorList>
            <person name="Liu H."/>
            <person name="Ma X."/>
            <person name="Yu H."/>
            <person name="Fang D."/>
            <person name="Li Y."/>
            <person name="Wang X."/>
            <person name="Wang W."/>
            <person name="Dong Y."/>
            <person name="Xiao B."/>
        </authorList>
    </citation>
    <scope>NUCLEOTIDE SEQUENCE [LARGE SCALE GENOMIC DNA]</scope>
    <source>
        <strain evidence="3">race 0</strain>
    </source>
</reference>
<comment type="caution">
    <text evidence="2">The sequence shown here is derived from an EMBL/GenBank/DDBJ whole genome shotgun (WGS) entry which is preliminary data.</text>
</comment>
<feature type="region of interest" description="Disordered" evidence="1">
    <location>
        <begin position="1"/>
        <end position="20"/>
    </location>
</feature>
<dbReference type="STRING" id="4790.A0A0W8CG26"/>
<feature type="compositionally biased region" description="Pro residues" evidence="1">
    <location>
        <begin position="1"/>
        <end position="18"/>
    </location>
</feature>
<evidence type="ECO:0000313" key="2">
    <source>
        <dbReference type="EMBL" id="KUF83004.1"/>
    </source>
</evidence>
<dbReference type="Proteomes" id="UP000052943">
    <property type="component" value="Unassembled WGS sequence"/>
</dbReference>
<accession>A0A0W8CG26</accession>
<dbReference type="OrthoDB" id="121853at2759"/>
<dbReference type="AlphaFoldDB" id="A0A0W8CG26"/>
<name>A0A0W8CG26_PHYNI</name>
<protein>
    <submittedName>
        <fullName evidence="2">Uncharacterized protein</fullName>
    </submittedName>
</protein>